<comment type="caution">
    <text evidence="1">The sequence shown here is derived from an EMBL/GenBank/DDBJ whole genome shotgun (WGS) entry which is preliminary data.</text>
</comment>
<reference evidence="1" key="1">
    <citation type="journal article" date="2018" name="Genome Biol.">
        <title>SKESA: strategic k-mer extension for scrupulous assemblies.</title>
        <authorList>
            <person name="Souvorov A."/>
            <person name="Agarwala R."/>
            <person name="Lipman D.J."/>
        </authorList>
    </citation>
    <scope>NUCLEOTIDE SEQUENCE</scope>
    <source>
        <strain evidence="1">ID147255</strain>
    </source>
</reference>
<name>A0A733GB24_SALET</name>
<gene>
    <name evidence="1" type="ORF">G4J74_004624</name>
</gene>
<evidence type="ECO:0000313" key="1">
    <source>
        <dbReference type="EMBL" id="HAE5578706.1"/>
    </source>
</evidence>
<dbReference type="AlphaFoldDB" id="A0A733GB24"/>
<proteinExistence type="predicted"/>
<accession>A0A733GB24</accession>
<protein>
    <submittedName>
        <fullName evidence="1">Uncharacterized protein</fullName>
    </submittedName>
</protein>
<sequence length="65" mass="7491">MTPTYDDDDVKNGEFWSQCTLLEENSYNGTFSENVNKIECKGLIKNIPISSYNKAIYAYKQRKSS</sequence>
<organism evidence="1">
    <name type="scientific">Salmonella enterica subsp. enterica serovar Heidelberg</name>
    <dbReference type="NCBI Taxonomy" id="611"/>
    <lineage>
        <taxon>Bacteria</taxon>
        <taxon>Pseudomonadati</taxon>
        <taxon>Pseudomonadota</taxon>
        <taxon>Gammaproteobacteria</taxon>
        <taxon>Enterobacterales</taxon>
        <taxon>Enterobacteriaceae</taxon>
        <taxon>Salmonella</taxon>
    </lineage>
</organism>
<reference evidence="1" key="2">
    <citation type="submission" date="2018-07" db="EMBL/GenBank/DDBJ databases">
        <authorList>
            <consortium name="NCBI Pathogen Detection Project"/>
        </authorList>
    </citation>
    <scope>NUCLEOTIDE SEQUENCE</scope>
    <source>
        <strain evidence="1">ID147255</strain>
    </source>
</reference>
<dbReference type="EMBL" id="DAASHT010000018">
    <property type="protein sequence ID" value="HAE5578706.1"/>
    <property type="molecule type" value="Genomic_DNA"/>
</dbReference>